<dbReference type="GO" id="GO:0016868">
    <property type="term" value="F:intramolecular phosphotransferase activity"/>
    <property type="evidence" value="ECO:0007669"/>
    <property type="project" value="InterPro"/>
</dbReference>
<keyword evidence="3" id="KW-0597">Phosphoprotein</keyword>
<dbReference type="Proteomes" id="UP001289135">
    <property type="component" value="Unassembled WGS sequence"/>
</dbReference>
<evidence type="ECO:0000256" key="1">
    <source>
        <dbReference type="ARBA" id="ARBA00001946"/>
    </source>
</evidence>
<keyword evidence="5" id="KW-0460">Magnesium</keyword>
<comment type="similarity">
    <text evidence="2">Belongs to the phosphohexose mutase family.</text>
</comment>
<accession>A0AAE5AH47</accession>
<name>A0AAE5AH47_9RICK</name>
<evidence type="ECO:0000313" key="8">
    <source>
        <dbReference type="EMBL" id="MDZ5761567.1"/>
    </source>
</evidence>
<dbReference type="SUPFAM" id="SSF53738">
    <property type="entry name" value="Phosphoglucomutase, first 3 domains"/>
    <property type="match status" value="2"/>
</dbReference>
<keyword evidence="6" id="KW-0413">Isomerase</keyword>
<dbReference type="Pfam" id="PF02878">
    <property type="entry name" value="PGM_PMM_I"/>
    <property type="match status" value="2"/>
</dbReference>
<dbReference type="Gene3D" id="3.40.120.10">
    <property type="entry name" value="Alpha-D-Glucose-1,6-Bisphosphate, subunit A, domain 3"/>
    <property type="match status" value="3"/>
</dbReference>
<evidence type="ECO:0000313" key="9">
    <source>
        <dbReference type="Proteomes" id="UP001289135"/>
    </source>
</evidence>
<dbReference type="GO" id="GO:0005975">
    <property type="term" value="P:carbohydrate metabolic process"/>
    <property type="evidence" value="ECO:0007669"/>
    <property type="project" value="InterPro"/>
</dbReference>
<proteinExistence type="inferred from homology"/>
<comment type="cofactor">
    <cofactor evidence="1">
        <name>Mg(2+)</name>
        <dbReference type="ChEBI" id="CHEBI:18420"/>
    </cofactor>
</comment>
<feature type="domain" description="Alpha-D-phosphohexomutase alpha/beta/alpha" evidence="7">
    <location>
        <begin position="160"/>
        <end position="207"/>
    </location>
</feature>
<comment type="caution">
    <text evidence="8">The sequence shown here is derived from an EMBL/GenBank/DDBJ whole genome shotgun (WGS) entry which is preliminary data.</text>
</comment>
<evidence type="ECO:0000256" key="2">
    <source>
        <dbReference type="ARBA" id="ARBA00010231"/>
    </source>
</evidence>
<gene>
    <name evidence="8" type="ORF">Lyticum_00752</name>
</gene>
<sequence length="642" mass="75436">MFNSYDLRGIYRKSIKEDMIFSLLYGLVKDAQNEELKNNYPNNNFSYKYNTQENNLQENDNNNQEEQRLDSQINPQKKINLEVTVRIAYDFRSSSYSLANAARIGVTAAGGSVDNLGIIPIPILYYISHVDNYLNTEDNLSENLITLKDFQQNTKKNNKIQNKKAIIHIMITASHNSESYSGIKILYRDRSLNGSEMMTIINNYQNISYLFDKYNESNNYFNINNSNKYWCDNYILYLNNTINNKNIFCNVSQKYHSSDIKLKVVWNLGKSTMLSIIPKVINILDNKFSKKITHFINTNTLSWDYNPYSNSAQFDSLNEIKNKEKVICFSFDGDGDRISLIGYKVGGNILDNVVEYNNNFNIHENISIIENIIIFLLKFINFPINTEKNIFYDKFIILYDVNTSKRFINYISKEYPNIIGKFCTNGHTSIKNIMKNNKDIIISFESSGHIYIRQKIFNNYAIYEDPILVSSLIISILVNNNLNDNNSLKIDYENNCTSKKIIPKAKIKIIEIKLSKFYNKINKSLIIKNIIYYFYKYKRKYYYNNKSIKYKKNNSNFYEIDYKDQHSIRISNKISYFSMHFSRTEDILRIKIDTIGNINKIYIEIVSAILNKKIISIKQKNLIKKFLNILKSIKKNIKRNIY</sequence>
<dbReference type="InterPro" id="IPR005844">
    <property type="entry name" value="A-D-PHexomutase_a/b/a-I"/>
</dbReference>
<dbReference type="GO" id="GO:0046872">
    <property type="term" value="F:metal ion binding"/>
    <property type="evidence" value="ECO:0007669"/>
    <property type="project" value="UniProtKB-KW"/>
</dbReference>
<evidence type="ECO:0000256" key="6">
    <source>
        <dbReference type="ARBA" id="ARBA00023235"/>
    </source>
</evidence>
<dbReference type="RefSeq" id="WP_322498991.1">
    <property type="nucleotide sequence ID" value="NZ_JARGYU010000003.1"/>
</dbReference>
<organism evidence="8 9">
    <name type="scientific">Lyticum sinuosum</name>
    <dbReference type="NCBI Taxonomy" id="1332059"/>
    <lineage>
        <taxon>Bacteria</taxon>
        <taxon>Pseudomonadati</taxon>
        <taxon>Pseudomonadota</taxon>
        <taxon>Alphaproteobacteria</taxon>
        <taxon>Rickettsiales</taxon>
        <taxon>Lyticum</taxon>
    </lineage>
</organism>
<dbReference type="EMBL" id="JARGYU010000003">
    <property type="protein sequence ID" value="MDZ5761567.1"/>
    <property type="molecule type" value="Genomic_DNA"/>
</dbReference>
<dbReference type="InterPro" id="IPR016055">
    <property type="entry name" value="A-D-PHexomutase_a/b/a-I/II/III"/>
</dbReference>
<evidence type="ECO:0000256" key="5">
    <source>
        <dbReference type="ARBA" id="ARBA00022842"/>
    </source>
</evidence>
<keyword evidence="9" id="KW-1185">Reference proteome</keyword>
<protein>
    <submittedName>
        <fullName evidence="8">Phosphomannomutase domain protein</fullName>
    </submittedName>
</protein>
<feature type="domain" description="Alpha-D-phosphohexomutase alpha/beta/alpha" evidence="7">
    <location>
        <begin position="83"/>
        <end position="128"/>
    </location>
</feature>
<dbReference type="PANTHER" id="PTHR43771">
    <property type="entry name" value="PHOSPHOMANNOMUTASE"/>
    <property type="match status" value="1"/>
</dbReference>
<keyword evidence="4" id="KW-0479">Metal-binding</keyword>
<reference evidence="8" key="1">
    <citation type="submission" date="2023-02" db="EMBL/GenBank/DDBJ databases">
        <title>Host association and intracellularity evolved multiple times independently in the Rickettsiales.</title>
        <authorList>
            <person name="Castelli M."/>
            <person name="Nardi T."/>
            <person name="Gammuto L."/>
            <person name="Bellinzona G."/>
            <person name="Sabaneyeva E."/>
            <person name="Potekhin A."/>
            <person name="Serra V."/>
            <person name="Petroni G."/>
            <person name="Sassera D."/>
        </authorList>
    </citation>
    <scope>NUCLEOTIDE SEQUENCE</scope>
    <source>
        <strain evidence="8">USBL-36I1</strain>
    </source>
</reference>
<evidence type="ECO:0000256" key="4">
    <source>
        <dbReference type="ARBA" id="ARBA00022723"/>
    </source>
</evidence>
<dbReference type="PANTHER" id="PTHR43771:SF1">
    <property type="entry name" value="PHOSPHOMANNOMUTASE"/>
    <property type="match status" value="1"/>
</dbReference>
<evidence type="ECO:0000256" key="3">
    <source>
        <dbReference type="ARBA" id="ARBA00022553"/>
    </source>
</evidence>
<dbReference type="AlphaFoldDB" id="A0AAE5AH47"/>
<evidence type="ECO:0000259" key="7">
    <source>
        <dbReference type="Pfam" id="PF02878"/>
    </source>
</evidence>